<dbReference type="OrthoDB" id="612216at2759"/>
<dbReference type="InterPro" id="IPR001810">
    <property type="entry name" value="F-box_dom"/>
</dbReference>
<dbReference type="InterPro" id="IPR055411">
    <property type="entry name" value="LRR_FXL15/At3g58940/PEG3-like"/>
</dbReference>
<organism evidence="3 4">
    <name type="scientific">Carnegiea gigantea</name>
    <dbReference type="NCBI Taxonomy" id="171969"/>
    <lineage>
        <taxon>Eukaryota</taxon>
        <taxon>Viridiplantae</taxon>
        <taxon>Streptophyta</taxon>
        <taxon>Embryophyta</taxon>
        <taxon>Tracheophyta</taxon>
        <taxon>Spermatophyta</taxon>
        <taxon>Magnoliopsida</taxon>
        <taxon>eudicotyledons</taxon>
        <taxon>Gunneridae</taxon>
        <taxon>Pentapetalae</taxon>
        <taxon>Caryophyllales</taxon>
        <taxon>Cactineae</taxon>
        <taxon>Cactaceae</taxon>
        <taxon>Cactoideae</taxon>
        <taxon>Echinocereeae</taxon>
        <taxon>Carnegiea</taxon>
    </lineage>
</organism>
<keyword evidence="4" id="KW-1185">Reference proteome</keyword>
<protein>
    <recommendedName>
        <fullName evidence="5">F-box domain-containing protein</fullName>
    </recommendedName>
</protein>
<accession>A0A9Q1K3T4</accession>
<dbReference type="Gene3D" id="1.20.1280.50">
    <property type="match status" value="1"/>
</dbReference>
<dbReference type="EMBL" id="JAKOGI010000375">
    <property type="protein sequence ID" value="KAJ8435925.1"/>
    <property type="molecule type" value="Genomic_DNA"/>
</dbReference>
<name>A0A9Q1K3T4_9CARY</name>
<dbReference type="InterPro" id="IPR036047">
    <property type="entry name" value="F-box-like_dom_sf"/>
</dbReference>
<feature type="domain" description="F-box" evidence="1">
    <location>
        <begin position="12"/>
        <end position="50"/>
    </location>
</feature>
<dbReference type="SUPFAM" id="SSF81383">
    <property type="entry name" value="F-box domain"/>
    <property type="match status" value="1"/>
</dbReference>
<dbReference type="PANTHER" id="PTHR31900:SF34">
    <property type="entry name" value="EMB|CAB62440.1-RELATED"/>
    <property type="match status" value="1"/>
</dbReference>
<dbReference type="Pfam" id="PF00646">
    <property type="entry name" value="F-box"/>
    <property type="match status" value="1"/>
</dbReference>
<dbReference type="InterPro" id="IPR050232">
    <property type="entry name" value="FBL13/AtMIF1-like"/>
</dbReference>
<dbReference type="Pfam" id="PF24758">
    <property type="entry name" value="LRR_At5g56370"/>
    <property type="match status" value="1"/>
</dbReference>
<dbReference type="CDD" id="cd22160">
    <property type="entry name" value="F-box_AtFBL13-like"/>
    <property type="match status" value="1"/>
</dbReference>
<evidence type="ECO:0000259" key="2">
    <source>
        <dbReference type="Pfam" id="PF24758"/>
    </source>
</evidence>
<dbReference type="Proteomes" id="UP001153076">
    <property type="component" value="Unassembled WGS sequence"/>
</dbReference>
<evidence type="ECO:0008006" key="5">
    <source>
        <dbReference type="Google" id="ProtNLM"/>
    </source>
</evidence>
<proteinExistence type="predicted"/>
<dbReference type="InterPro" id="IPR032675">
    <property type="entry name" value="LRR_dom_sf"/>
</dbReference>
<sequence>MDFGSERGVDRISDLPDHILCHILSFLPTKFAVASSILATRWRYLWASIPIVDIDTRQHREIYPIFNINMSRRSDITFQNFVSRILLLNGTSHIQKFRLIYDCRHNPGTIQTWFDVAITHNIQELELDLFSSVRGELVKLPRKLFTSNSLVVLKLSRMPLGVPSLVCLPRLKILELRRITYSDDKCIQNLLSGCPVLQDLVVEETAREKPRVQGLLRDRDEVRKTPPQPVPECLGNQLKHFLIEEFYAGFKPDAVEYLVQHVNILKKLIMYCQCPIMLRTQIDCTL</sequence>
<evidence type="ECO:0000313" key="3">
    <source>
        <dbReference type="EMBL" id="KAJ8435925.1"/>
    </source>
</evidence>
<dbReference type="Gene3D" id="3.80.10.10">
    <property type="entry name" value="Ribonuclease Inhibitor"/>
    <property type="match status" value="1"/>
</dbReference>
<feature type="domain" description="F-box/LRR-repeat protein 15/At3g58940/PEG3-like LRR" evidence="2">
    <location>
        <begin position="111"/>
        <end position="207"/>
    </location>
</feature>
<gene>
    <name evidence="3" type="ORF">Cgig2_013272</name>
</gene>
<evidence type="ECO:0000313" key="4">
    <source>
        <dbReference type="Proteomes" id="UP001153076"/>
    </source>
</evidence>
<reference evidence="3" key="1">
    <citation type="submission" date="2022-04" db="EMBL/GenBank/DDBJ databases">
        <title>Carnegiea gigantea Genome sequencing and assembly v2.</title>
        <authorList>
            <person name="Copetti D."/>
            <person name="Sanderson M.J."/>
            <person name="Burquez A."/>
            <person name="Wojciechowski M.F."/>
        </authorList>
    </citation>
    <scope>NUCLEOTIDE SEQUENCE</scope>
    <source>
        <strain evidence="3">SGP5-SGP5p</strain>
        <tissue evidence="3">Aerial part</tissue>
    </source>
</reference>
<evidence type="ECO:0000259" key="1">
    <source>
        <dbReference type="Pfam" id="PF00646"/>
    </source>
</evidence>
<dbReference type="AlphaFoldDB" id="A0A9Q1K3T4"/>
<comment type="caution">
    <text evidence="3">The sequence shown here is derived from an EMBL/GenBank/DDBJ whole genome shotgun (WGS) entry which is preliminary data.</text>
</comment>
<dbReference type="InterPro" id="IPR053781">
    <property type="entry name" value="F-box_AtFBL13-like"/>
</dbReference>
<dbReference type="PANTHER" id="PTHR31900">
    <property type="entry name" value="F-BOX/RNI SUPERFAMILY PROTEIN-RELATED"/>
    <property type="match status" value="1"/>
</dbReference>
<dbReference type="SUPFAM" id="SSF52047">
    <property type="entry name" value="RNI-like"/>
    <property type="match status" value="1"/>
</dbReference>